<organism evidence="1 2">
    <name type="scientific">Athelia psychrophila</name>
    <dbReference type="NCBI Taxonomy" id="1759441"/>
    <lineage>
        <taxon>Eukaryota</taxon>
        <taxon>Fungi</taxon>
        <taxon>Dikarya</taxon>
        <taxon>Basidiomycota</taxon>
        <taxon>Agaricomycotina</taxon>
        <taxon>Agaricomycetes</taxon>
        <taxon>Agaricomycetidae</taxon>
        <taxon>Atheliales</taxon>
        <taxon>Atheliaceae</taxon>
        <taxon>Athelia</taxon>
    </lineage>
</organism>
<accession>A0A166L8A4</accession>
<proteinExistence type="predicted"/>
<reference evidence="1 2" key="1">
    <citation type="journal article" date="2016" name="Mol. Biol. Evol.">
        <title>Comparative Genomics of Early-Diverging Mushroom-Forming Fungi Provides Insights into the Origins of Lignocellulose Decay Capabilities.</title>
        <authorList>
            <person name="Nagy L.G."/>
            <person name="Riley R."/>
            <person name="Tritt A."/>
            <person name="Adam C."/>
            <person name="Daum C."/>
            <person name="Floudas D."/>
            <person name="Sun H."/>
            <person name="Yadav J.S."/>
            <person name="Pangilinan J."/>
            <person name="Larsson K.H."/>
            <person name="Matsuura K."/>
            <person name="Barry K."/>
            <person name="Labutti K."/>
            <person name="Kuo R."/>
            <person name="Ohm R.A."/>
            <person name="Bhattacharya S.S."/>
            <person name="Shirouzu T."/>
            <person name="Yoshinaga Y."/>
            <person name="Martin F.M."/>
            <person name="Grigoriev I.V."/>
            <person name="Hibbett D.S."/>
        </authorList>
    </citation>
    <scope>NUCLEOTIDE SEQUENCE [LARGE SCALE GENOMIC DNA]</scope>
    <source>
        <strain evidence="1 2">CBS 109695</strain>
    </source>
</reference>
<keyword evidence="1" id="KW-0378">Hydrolase</keyword>
<dbReference type="OrthoDB" id="62120at2759"/>
<dbReference type="EMBL" id="KV417538">
    <property type="protein sequence ID" value="KZP22681.1"/>
    <property type="molecule type" value="Genomic_DNA"/>
</dbReference>
<dbReference type="STRING" id="436010.A0A166L8A4"/>
<evidence type="ECO:0000313" key="1">
    <source>
        <dbReference type="EMBL" id="KZP22681.1"/>
    </source>
</evidence>
<dbReference type="Gene3D" id="3.20.20.80">
    <property type="entry name" value="Glycosidases"/>
    <property type="match status" value="1"/>
</dbReference>
<dbReference type="GO" id="GO:0016787">
    <property type="term" value="F:hydrolase activity"/>
    <property type="evidence" value="ECO:0007669"/>
    <property type="project" value="UniProtKB-KW"/>
</dbReference>
<sequence length="68" mass="7439">MSTGFSDCGLFLRGVHVDPTSSSCRPWQASSNWSALTKAEVMQFTLASMDALHDYFFWTGKIGTSGNT</sequence>
<dbReference type="AlphaFoldDB" id="A0A166L8A4"/>
<gene>
    <name evidence="1" type="ORF">FIBSPDRAFT_952781</name>
</gene>
<keyword evidence="2" id="KW-1185">Reference proteome</keyword>
<dbReference type="Proteomes" id="UP000076532">
    <property type="component" value="Unassembled WGS sequence"/>
</dbReference>
<protein>
    <submittedName>
        <fullName evidence="1">Glycoside hydrolase family 5 protein</fullName>
    </submittedName>
</protein>
<name>A0A166L8A4_9AGAM</name>
<evidence type="ECO:0000313" key="2">
    <source>
        <dbReference type="Proteomes" id="UP000076532"/>
    </source>
</evidence>